<evidence type="ECO:0000313" key="1">
    <source>
        <dbReference type="EMBL" id="MPC55231.1"/>
    </source>
</evidence>
<dbReference type="AlphaFoldDB" id="A0A5B7G5G2"/>
<keyword evidence="2" id="KW-1185">Reference proteome</keyword>
<gene>
    <name evidence="1" type="ORF">E2C01_049163</name>
</gene>
<dbReference type="EMBL" id="VSRR010012999">
    <property type="protein sequence ID" value="MPC55231.1"/>
    <property type="molecule type" value="Genomic_DNA"/>
</dbReference>
<proteinExistence type="predicted"/>
<evidence type="ECO:0000313" key="2">
    <source>
        <dbReference type="Proteomes" id="UP000324222"/>
    </source>
</evidence>
<reference evidence="1 2" key="1">
    <citation type="submission" date="2019-05" db="EMBL/GenBank/DDBJ databases">
        <title>Another draft genome of Portunus trituberculatus and its Hox gene families provides insights of decapod evolution.</title>
        <authorList>
            <person name="Jeong J.-H."/>
            <person name="Song I."/>
            <person name="Kim S."/>
            <person name="Choi T."/>
            <person name="Kim D."/>
            <person name="Ryu S."/>
            <person name="Kim W."/>
        </authorList>
    </citation>
    <scope>NUCLEOTIDE SEQUENCE [LARGE SCALE GENOMIC DNA]</scope>
    <source>
        <tissue evidence="1">Muscle</tissue>
    </source>
</reference>
<name>A0A5B7G5G2_PORTR</name>
<protein>
    <submittedName>
        <fullName evidence="1">Uncharacterized protein</fullName>
    </submittedName>
</protein>
<dbReference type="Proteomes" id="UP000324222">
    <property type="component" value="Unassembled WGS sequence"/>
</dbReference>
<accession>A0A5B7G5G2</accession>
<organism evidence="1 2">
    <name type="scientific">Portunus trituberculatus</name>
    <name type="common">Swimming crab</name>
    <name type="synonym">Neptunus trituberculatus</name>
    <dbReference type="NCBI Taxonomy" id="210409"/>
    <lineage>
        <taxon>Eukaryota</taxon>
        <taxon>Metazoa</taxon>
        <taxon>Ecdysozoa</taxon>
        <taxon>Arthropoda</taxon>
        <taxon>Crustacea</taxon>
        <taxon>Multicrustacea</taxon>
        <taxon>Malacostraca</taxon>
        <taxon>Eumalacostraca</taxon>
        <taxon>Eucarida</taxon>
        <taxon>Decapoda</taxon>
        <taxon>Pleocyemata</taxon>
        <taxon>Brachyura</taxon>
        <taxon>Eubrachyura</taxon>
        <taxon>Portunoidea</taxon>
        <taxon>Portunidae</taxon>
        <taxon>Portuninae</taxon>
        <taxon>Portunus</taxon>
    </lineage>
</organism>
<comment type="caution">
    <text evidence="1">The sequence shown here is derived from an EMBL/GenBank/DDBJ whole genome shotgun (WGS) entry which is preliminary data.</text>
</comment>
<sequence>MSTAGQPRVIRGAESARCLATRGGEPNGASGRRAGAAITASPRTWVSRVNWDVYILTDSLDFYDAECFWVSPEARGGNCPSLGRGGRVSPRLNERRWWAPLCR</sequence>